<sequence>MQEIKLAANEYIKGDIQDRNRQEFTNARIFISENTTVPVEFFEPKDKAKAKTLGTDTSARGIVVVPACNSTQQDQSPNNAPVPAAGVDVLAEVSNRIDALMAANRKELEGLKEDYRQQIDAFKEDSRKEKEDRRKEKEDTRKEIEGLKDDRRREKDDRRKEKNDTRREIDALKEGTRKEIEGLKEDRRREKDDRRKEIDALKEDTRKEIEGLREDNNRKMGEVMARIQEVEETSGDMIGWLIMSDPQSMDKLRLRHILDNGQAPLSRARILLAGCGNNETIHLSDEVLHLFIDFPSSFRTDGDNVAHPVSTSSRVYRDLIVRQPVDRRALLWDFVSYGSKFSL</sequence>
<evidence type="ECO:0000313" key="3">
    <source>
        <dbReference type="Proteomes" id="UP000217790"/>
    </source>
</evidence>
<evidence type="ECO:0000313" key="2">
    <source>
        <dbReference type="EMBL" id="PBL04341.1"/>
    </source>
</evidence>
<evidence type="ECO:0000256" key="1">
    <source>
        <dbReference type="SAM" id="MobiDB-lite"/>
    </source>
</evidence>
<proteinExistence type="predicted"/>
<dbReference type="STRING" id="47427.A0A2H3EDM9"/>
<dbReference type="AlphaFoldDB" id="A0A2H3EDM9"/>
<feature type="region of interest" description="Disordered" evidence="1">
    <location>
        <begin position="150"/>
        <end position="170"/>
    </location>
</feature>
<keyword evidence="3" id="KW-1185">Reference proteome</keyword>
<dbReference type="InParanoid" id="A0A2H3EDM9"/>
<organism evidence="2 3">
    <name type="scientific">Armillaria gallica</name>
    <name type="common">Bulbous honey fungus</name>
    <name type="synonym">Armillaria bulbosa</name>
    <dbReference type="NCBI Taxonomy" id="47427"/>
    <lineage>
        <taxon>Eukaryota</taxon>
        <taxon>Fungi</taxon>
        <taxon>Dikarya</taxon>
        <taxon>Basidiomycota</taxon>
        <taxon>Agaricomycotina</taxon>
        <taxon>Agaricomycetes</taxon>
        <taxon>Agaricomycetidae</taxon>
        <taxon>Agaricales</taxon>
        <taxon>Marasmiineae</taxon>
        <taxon>Physalacriaceae</taxon>
        <taxon>Armillaria</taxon>
    </lineage>
</organism>
<name>A0A2H3EDM9_ARMGA</name>
<gene>
    <name evidence="2" type="ORF">ARMGADRAFT_1158168</name>
</gene>
<dbReference type="EMBL" id="KZ293644">
    <property type="protein sequence ID" value="PBL04341.1"/>
    <property type="molecule type" value="Genomic_DNA"/>
</dbReference>
<dbReference type="Proteomes" id="UP000217790">
    <property type="component" value="Unassembled WGS sequence"/>
</dbReference>
<protein>
    <submittedName>
        <fullName evidence="2">Uncharacterized protein</fullName>
    </submittedName>
</protein>
<dbReference type="OrthoDB" id="10360507at2759"/>
<accession>A0A2H3EDM9</accession>
<reference evidence="3" key="1">
    <citation type="journal article" date="2017" name="Nat. Ecol. Evol.">
        <title>Genome expansion and lineage-specific genetic innovations in the forest pathogenic fungi Armillaria.</title>
        <authorList>
            <person name="Sipos G."/>
            <person name="Prasanna A.N."/>
            <person name="Walter M.C."/>
            <person name="O'Connor E."/>
            <person name="Balint B."/>
            <person name="Krizsan K."/>
            <person name="Kiss B."/>
            <person name="Hess J."/>
            <person name="Varga T."/>
            <person name="Slot J."/>
            <person name="Riley R."/>
            <person name="Boka B."/>
            <person name="Rigling D."/>
            <person name="Barry K."/>
            <person name="Lee J."/>
            <person name="Mihaltcheva S."/>
            <person name="LaButti K."/>
            <person name="Lipzen A."/>
            <person name="Waldron R."/>
            <person name="Moloney N.M."/>
            <person name="Sperisen C."/>
            <person name="Kredics L."/>
            <person name="Vagvoelgyi C."/>
            <person name="Patrignani A."/>
            <person name="Fitzpatrick D."/>
            <person name="Nagy I."/>
            <person name="Doyle S."/>
            <person name="Anderson J.B."/>
            <person name="Grigoriev I.V."/>
            <person name="Gueldener U."/>
            <person name="Muensterkoetter M."/>
            <person name="Nagy L.G."/>
        </authorList>
    </citation>
    <scope>NUCLEOTIDE SEQUENCE [LARGE SCALE GENOMIC DNA]</scope>
    <source>
        <strain evidence="3">Ar21-2</strain>
    </source>
</reference>